<dbReference type="Gene3D" id="1.10.10.1600">
    <property type="entry name" value="Bacterial DNA polymerase III alpha subunit, thumb domain"/>
    <property type="match status" value="1"/>
</dbReference>
<reference evidence="14 15" key="1">
    <citation type="submission" date="2019-03" db="EMBL/GenBank/DDBJ databases">
        <authorList>
            <person name="Kox A.R. M."/>
        </authorList>
    </citation>
    <scope>NUCLEOTIDE SEQUENCE [LARGE SCALE GENOMIC DNA]</scope>
    <source>
        <strain evidence="14">MTUNDRAET4 annotated genome</strain>
    </source>
</reference>
<evidence type="ECO:0000256" key="5">
    <source>
        <dbReference type="ARBA" id="ARBA00022490"/>
    </source>
</evidence>
<dbReference type="InterPro" id="IPR041931">
    <property type="entry name" value="DNA_pol3_alpha_thumb_dom"/>
</dbReference>
<organism evidence="14 15">
    <name type="scientific">Methylocella tundrae</name>
    <dbReference type="NCBI Taxonomy" id="227605"/>
    <lineage>
        <taxon>Bacteria</taxon>
        <taxon>Pseudomonadati</taxon>
        <taxon>Pseudomonadota</taxon>
        <taxon>Alphaproteobacteria</taxon>
        <taxon>Hyphomicrobiales</taxon>
        <taxon>Beijerinckiaceae</taxon>
        <taxon>Methylocella</taxon>
    </lineage>
</organism>
<dbReference type="KEGG" id="mtun:MTUNDRAET4_3424"/>
<dbReference type="InterPro" id="IPR029460">
    <property type="entry name" value="DNAPol_HHH"/>
</dbReference>
<dbReference type="InterPro" id="IPR004013">
    <property type="entry name" value="PHP_dom"/>
</dbReference>
<dbReference type="AlphaFoldDB" id="A0A4U8Z4S3"/>
<dbReference type="SUPFAM" id="SSF160975">
    <property type="entry name" value="AF1531-like"/>
    <property type="match status" value="1"/>
</dbReference>
<evidence type="ECO:0000313" key="14">
    <source>
        <dbReference type="EMBL" id="VFU10311.1"/>
    </source>
</evidence>
<evidence type="ECO:0000256" key="11">
    <source>
        <dbReference type="ARBA" id="ARBA00026073"/>
    </source>
</evidence>
<dbReference type="InterPro" id="IPR004805">
    <property type="entry name" value="DnaE2/DnaE/PolC"/>
</dbReference>
<dbReference type="Pfam" id="PF02811">
    <property type="entry name" value="PHP"/>
    <property type="match status" value="1"/>
</dbReference>
<dbReference type="CDD" id="cd07433">
    <property type="entry name" value="PHP_PolIIIA_DnaE1"/>
    <property type="match status" value="1"/>
</dbReference>
<evidence type="ECO:0000256" key="2">
    <source>
        <dbReference type="ARBA" id="ARBA00009496"/>
    </source>
</evidence>
<dbReference type="Pfam" id="PF07733">
    <property type="entry name" value="DNA_pol3_alpha"/>
    <property type="match status" value="1"/>
</dbReference>
<dbReference type="InterPro" id="IPR016195">
    <property type="entry name" value="Pol/histidinol_Pase-like"/>
</dbReference>
<evidence type="ECO:0000259" key="13">
    <source>
        <dbReference type="SMART" id="SM00481"/>
    </source>
</evidence>
<keyword evidence="7 14" id="KW-0548">Nucleotidyltransferase</keyword>
<dbReference type="GO" id="GO:0008408">
    <property type="term" value="F:3'-5' exonuclease activity"/>
    <property type="evidence" value="ECO:0007669"/>
    <property type="project" value="InterPro"/>
</dbReference>
<comment type="similarity">
    <text evidence="2">Belongs to the DNA polymerase type-C family. DnaE subfamily.</text>
</comment>
<name>A0A4U8Z4S3_METTU</name>
<dbReference type="Gene3D" id="1.10.150.870">
    <property type="match status" value="1"/>
</dbReference>
<dbReference type="InterPro" id="IPR003141">
    <property type="entry name" value="Pol/His_phosphatase_N"/>
</dbReference>
<dbReference type="InterPro" id="IPR049821">
    <property type="entry name" value="PolIIIA_DnaE1_PHP"/>
</dbReference>
<comment type="function">
    <text evidence="10">DNA polymerase III is a complex, multichain enzyme responsible for most of the replicative synthesis in bacteria. This DNA polymerase also exhibits 3' to 5' exonuclease activity. The alpha chain is the DNA polymerase.</text>
</comment>
<protein>
    <recommendedName>
        <fullName evidence="4">DNA polymerase III subunit alpha</fullName>
        <ecNumber evidence="3">2.7.7.7</ecNumber>
    </recommendedName>
</protein>
<evidence type="ECO:0000256" key="6">
    <source>
        <dbReference type="ARBA" id="ARBA00022679"/>
    </source>
</evidence>
<dbReference type="Gene3D" id="3.20.20.140">
    <property type="entry name" value="Metal-dependent hydrolases"/>
    <property type="match status" value="1"/>
</dbReference>
<dbReference type="Pfam" id="PF14579">
    <property type="entry name" value="HHH_6"/>
    <property type="match status" value="1"/>
</dbReference>
<evidence type="ECO:0000313" key="15">
    <source>
        <dbReference type="Proteomes" id="UP000294360"/>
    </source>
</evidence>
<dbReference type="GO" id="GO:0006260">
    <property type="term" value="P:DNA replication"/>
    <property type="evidence" value="ECO:0007669"/>
    <property type="project" value="UniProtKB-KW"/>
</dbReference>
<dbReference type="SUPFAM" id="SSF89550">
    <property type="entry name" value="PHP domain-like"/>
    <property type="match status" value="1"/>
</dbReference>
<evidence type="ECO:0000256" key="7">
    <source>
        <dbReference type="ARBA" id="ARBA00022695"/>
    </source>
</evidence>
<comment type="subcellular location">
    <subcellularLocation>
        <location evidence="1">Cytoplasm</location>
    </subcellularLocation>
</comment>
<evidence type="ECO:0000256" key="9">
    <source>
        <dbReference type="ARBA" id="ARBA00022932"/>
    </source>
</evidence>
<dbReference type="Proteomes" id="UP000294360">
    <property type="component" value="Chromosome"/>
</dbReference>
<evidence type="ECO:0000256" key="4">
    <source>
        <dbReference type="ARBA" id="ARBA00019114"/>
    </source>
</evidence>
<keyword evidence="5" id="KW-0963">Cytoplasm</keyword>
<evidence type="ECO:0000256" key="3">
    <source>
        <dbReference type="ARBA" id="ARBA00012417"/>
    </source>
</evidence>
<dbReference type="GO" id="GO:0003887">
    <property type="term" value="F:DNA-directed DNA polymerase activity"/>
    <property type="evidence" value="ECO:0007669"/>
    <property type="project" value="UniProtKB-KW"/>
</dbReference>
<dbReference type="EMBL" id="LR536450">
    <property type="protein sequence ID" value="VFU10311.1"/>
    <property type="molecule type" value="Genomic_DNA"/>
</dbReference>
<keyword evidence="6 14" id="KW-0808">Transferase</keyword>
<gene>
    <name evidence="14" type="primary">dnaE</name>
    <name evidence="14" type="ORF">MTUNDRAET4_3424</name>
</gene>
<sequence length="1225" mass="134662">MKIKNAVRGCVWRANATVLSVRRRNPARPRCLPKTLDDSAAVATRRRFQRRLALESILPDFVWRPNVETSMDPMSLSRIEADVGFVHLHVHSSYSLREGAMGIGKLAKFACADKMPALAITDTNNLFGALEFSEKLAKEGVQPIAGLQITLDFGDGATLAPRGEETGAGRASVVLLARNEAGYLNLMHIASRAWLDPEPGETPHVALARLRGHTEGLIALSGGPGGPLDRAFALNRPEQATLRAEALQELFPDCFYVELQRHNLPSEREIEPRLLDLAYRRSLPLVATNEAYFAAASDYEAHDALICIAEGAVVGDGARRQLSPEHRFKTRSEMIALFADLPEATRNTVEIARRCAYRPLTRKPLLPRFSATGAFEEEAAALRAEAEAGLEARIAAHGLTPGFTTEQYRARLSFELDVIVKMKFPGYFLIVSDFIKYAKAQGIPVGPGRGSGAGSLVAYALTITDLDPIRFGLLFERFLNPERVSMPDFDIDFCQDRRDEVIAYVRRRYGVDKVAQIITFGSFLARGVMRNVGRVLEMPLGQVDRLAKLVPQNPAAPVSLKQAIDTEPRLKEAAEAEPRVAKMLQIAQTLEGLYSNASTHAAGIVIGDRPLEELVPLYRDPKSDMPATQYNMKWVEPAGLVKFDFLGLKTLTTLSTCVKLLARRGIAVEIDKIPLDDAKTYEMLGRGETVGVFQLESAGMRKALVEMRADRFEDIIALVALYRPGPMANIPRYCAVKAGEEEADYIHPKIEQVLKETFGVIIYQEQVMQIAQILSGYSLGEADLLRRAMGKKIKAEMDAQRDRFVRGAIDNGLNKAKANEIFDLLAKFADYGFNKSHAAAYALIAYQTAWFKANYPLEFLAASMTLEKSNTDKLAEFSNEVRRLKGRVEPPSIQRSGVDFEVHPDASGELSIRYALGAIKGVGEGHAEAMVSARGENPFRDFADLAGRVDPRGINKRMLESLVAAGAFDELEPDRARVFGAIEAVLAYAHRRDEERRAGQSALFGAGADAQLPLPKAKPWTLADRLQREFDSVGFFLSGHPLDAYAAVLSRLRVQRWTDFARSVKQGASGGRLAATVLDRQERRTKSGSKMGIVQLSDQSGQYEAILFQEGLNQYRDLLEKGASLLLGLQASADGEDVRARIVSAEPLDLAASRVQKGLRIFVADDRPLPEIKQNLRPQGDGEVALILQTSTGEVELKLPGKYLVSAQAAGLLKAIPGIIGVEHV</sequence>
<dbReference type="SMART" id="SM00481">
    <property type="entry name" value="POLIIIAc"/>
    <property type="match status" value="1"/>
</dbReference>
<dbReference type="EC" id="2.7.7.7" evidence="3"/>
<dbReference type="PANTHER" id="PTHR32294:SF0">
    <property type="entry name" value="DNA POLYMERASE III SUBUNIT ALPHA"/>
    <property type="match status" value="1"/>
</dbReference>
<evidence type="ECO:0000256" key="8">
    <source>
        <dbReference type="ARBA" id="ARBA00022705"/>
    </source>
</evidence>
<dbReference type="PANTHER" id="PTHR32294">
    <property type="entry name" value="DNA POLYMERASE III SUBUNIT ALPHA"/>
    <property type="match status" value="1"/>
</dbReference>
<dbReference type="GO" id="GO:0005737">
    <property type="term" value="C:cytoplasm"/>
    <property type="evidence" value="ECO:0007669"/>
    <property type="project" value="UniProtKB-SubCell"/>
</dbReference>
<comment type="subunit">
    <text evidence="11">DNA polymerase III contains a core (composed of alpha, epsilon and theta chains) that associates with a tau subunit. This core dimerizes to form the POLIII' complex. PolIII' associates with the gamma complex (composed of gamma, delta, delta', psi and chi chains) and with the beta chain to form the complete DNA polymerase III complex.</text>
</comment>
<comment type="catalytic activity">
    <reaction evidence="12">
        <text>DNA(n) + a 2'-deoxyribonucleoside 5'-triphosphate = DNA(n+1) + diphosphate</text>
        <dbReference type="Rhea" id="RHEA:22508"/>
        <dbReference type="Rhea" id="RHEA-COMP:17339"/>
        <dbReference type="Rhea" id="RHEA-COMP:17340"/>
        <dbReference type="ChEBI" id="CHEBI:33019"/>
        <dbReference type="ChEBI" id="CHEBI:61560"/>
        <dbReference type="ChEBI" id="CHEBI:173112"/>
        <dbReference type="EC" id="2.7.7.7"/>
    </reaction>
</comment>
<keyword evidence="8" id="KW-0235">DNA replication</keyword>
<dbReference type="InterPro" id="IPR011708">
    <property type="entry name" value="DNA_pol3_alpha_NTPase_dom"/>
</dbReference>
<dbReference type="NCBIfam" id="TIGR00594">
    <property type="entry name" value="polc"/>
    <property type="match status" value="1"/>
</dbReference>
<dbReference type="Pfam" id="PF17657">
    <property type="entry name" value="DNA_pol3_finger"/>
    <property type="match status" value="1"/>
</dbReference>
<dbReference type="CDD" id="cd04485">
    <property type="entry name" value="DnaE_OBF"/>
    <property type="match status" value="1"/>
</dbReference>
<dbReference type="NCBIfam" id="NF004226">
    <property type="entry name" value="PRK05673.1"/>
    <property type="match status" value="1"/>
</dbReference>
<evidence type="ECO:0000256" key="1">
    <source>
        <dbReference type="ARBA" id="ARBA00004496"/>
    </source>
</evidence>
<evidence type="ECO:0000256" key="12">
    <source>
        <dbReference type="ARBA" id="ARBA00049244"/>
    </source>
</evidence>
<keyword evidence="9" id="KW-0239">DNA-directed DNA polymerase</keyword>
<feature type="domain" description="Polymerase/histidinol phosphatase N-terminal" evidence="13">
    <location>
        <begin position="86"/>
        <end position="153"/>
    </location>
</feature>
<dbReference type="InterPro" id="IPR040982">
    <property type="entry name" value="DNA_pol3_finger"/>
</dbReference>
<evidence type="ECO:0000256" key="10">
    <source>
        <dbReference type="ARBA" id="ARBA00025611"/>
    </source>
</evidence>
<accession>A0A4U8Z4S3</accession>
<proteinExistence type="inferred from homology"/>